<dbReference type="PANTHER" id="PTHR45816">
    <property type="entry name" value="MIR DOMAIN-CONTAINING PROTEIN"/>
    <property type="match status" value="1"/>
</dbReference>
<feature type="non-terminal residue" evidence="7">
    <location>
        <position position="300"/>
    </location>
</feature>
<accession>A0A6H5HU87</accession>
<evidence type="ECO:0000256" key="5">
    <source>
        <dbReference type="SAM" id="Phobius"/>
    </source>
</evidence>
<proteinExistence type="predicted"/>
<comment type="subcellular location">
    <subcellularLocation>
        <location evidence="1">Membrane</location>
        <topology evidence="1">Multi-pass membrane protein</topology>
    </subcellularLocation>
</comment>
<dbReference type="OrthoDB" id="76898at2759"/>
<feature type="transmembrane region" description="Helical" evidence="5">
    <location>
        <begin position="25"/>
        <end position="44"/>
    </location>
</feature>
<name>A0A6H5HU87_9HEMI</name>
<reference evidence="7 8" key="1">
    <citation type="submission" date="2020-02" db="EMBL/GenBank/DDBJ databases">
        <authorList>
            <person name="Ferguson B K."/>
        </authorList>
    </citation>
    <scope>NUCLEOTIDE SEQUENCE [LARGE SCALE GENOMIC DNA]</scope>
</reference>
<dbReference type="AlphaFoldDB" id="A0A6H5HU87"/>
<gene>
    <name evidence="7" type="ORF">NTEN_LOCUS24135</name>
</gene>
<evidence type="ECO:0000256" key="1">
    <source>
        <dbReference type="ARBA" id="ARBA00004141"/>
    </source>
</evidence>
<dbReference type="GO" id="GO:0006816">
    <property type="term" value="P:calcium ion transport"/>
    <property type="evidence" value="ECO:0007669"/>
    <property type="project" value="InterPro"/>
</dbReference>
<dbReference type="InterPro" id="IPR005821">
    <property type="entry name" value="Ion_trans_dom"/>
</dbReference>
<dbReference type="EMBL" id="CADCXU010035400">
    <property type="protein sequence ID" value="CAB0020562.1"/>
    <property type="molecule type" value="Genomic_DNA"/>
</dbReference>
<evidence type="ECO:0000259" key="6">
    <source>
        <dbReference type="Pfam" id="PF00520"/>
    </source>
</evidence>
<dbReference type="Pfam" id="PF00520">
    <property type="entry name" value="Ion_trans"/>
    <property type="match status" value="1"/>
</dbReference>
<sequence>MEGFVQFQTKQVERKPPNSTGLSPWFGAYSFGISCLAVAYNFLLHQQGDALTLRPVALSNMRASQASTMLLDVVYREETLLNVIRSVTRNGRSIILTAVLALILVYMFSIIGYMFFKDDFLVHVDAELSINASEKYFFNAKNQSLNQFQITQIQPILLFGEGNASKNRSMVQSRLRSSVCKWKPPRMAAFMQVRSAKVYKERRSCRVRSTALMDDMSQGFDGDIKERACDSLLMCIVTTLNQGLRNGGGIGDILRAPSSHSKWKYCDRPKIENRNRASEKTFSYTHLLRITSRTSVCVSA</sequence>
<keyword evidence="8" id="KW-1185">Reference proteome</keyword>
<evidence type="ECO:0000256" key="2">
    <source>
        <dbReference type="ARBA" id="ARBA00022692"/>
    </source>
</evidence>
<feature type="domain" description="Ion transport" evidence="6">
    <location>
        <begin position="55"/>
        <end position="261"/>
    </location>
</feature>
<keyword evidence="3 5" id="KW-1133">Transmembrane helix</keyword>
<evidence type="ECO:0000256" key="3">
    <source>
        <dbReference type="ARBA" id="ARBA00022989"/>
    </source>
</evidence>
<evidence type="ECO:0000256" key="4">
    <source>
        <dbReference type="ARBA" id="ARBA00023136"/>
    </source>
</evidence>
<dbReference type="GO" id="GO:0005216">
    <property type="term" value="F:monoatomic ion channel activity"/>
    <property type="evidence" value="ECO:0007669"/>
    <property type="project" value="InterPro"/>
</dbReference>
<evidence type="ECO:0000313" key="8">
    <source>
        <dbReference type="Proteomes" id="UP000479000"/>
    </source>
</evidence>
<protein>
    <recommendedName>
        <fullName evidence="6">Ion transport domain-containing protein</fullName>
    </recommendedName>
</protein>
<dbReference type="GO" id="GO:0016020">
    <property type="term" value="C:membrane"/>
    <property type="evidence" value="ECO:0007669"/>
    <property type="project" value="UniProtKB-SubCell"/>
</dbReference>
<dbReference type="PANTHER" id="PTHR45816:SF4">
    <property type="entry name" value="RYR_IP3R HOMOLOGY ASSOCIATED DOMAIN-CONTAINING PROTEIN"/>
    <property type="match status" value="1"/>
</dbReference>
<organism evidence="7 8">
    <name type="scientific">Nesidiocoris tenuis</name>
    <dbReference type="NCBI Taxonomy" id="355587"/>
    <lineage>
        <taxon>Eukaryota</taxon>
        <taxon>Metazoa</taxon>
        <taxon>Ecdysozoa</taxon>
        <taxon>Arthropoda</taxon>
        <taxon>Hexapoda</taxon>
        <taxon>Insecta</taxon>
        <taxon>Pterygota</taxon>
        <taxon>Neoptera</taxon>
        <taxon>Paraneoptera</taxon>
        <taxon>Hemiptera</taxon>
        <taxon>Heteroptera</taxon>
        <taxon>Panheteroptera</taxon>
        <taxon>Cimicomorpha</taxon>
        <taxon>Miridae</taxon>
        <taxon>Dicyphina</taxon>
        <taxon>Nesidiocoris</taxon>
    </lineage>
</organism>
<evidence type="ECO:0000313" key="7">
    <source>
        <dbReference type="EMBL" id="CAB0020562.1"/>
    </source>
</evidence>
<dbReference type="InterPro" id="IPR015925">
    <property type="entry name" value="Ryanodine_IP3_receptor"/>
</dbReference>
<feature type="transmembrane region" description="Helical" evidence="5">
    <location>
        <begin position="94"/>
        <end position="116"/>
    </location>
</feature>
<keyword evidence="2 5" id="KW-0812">Transmembrane</keyword>
<dbReference type="Proteomes" id="UP000479000">
    <property type="component" value="Unassembled WGS sequence"/>
</dbReference>
<keyword evidence="4 5" id="KW-0472">Membrane</keyword>